<reference evidence="1" key="1">
    <citation type="submission" date="2019-08" db="EMBL/GenBank/DDBJ databases">
        <authorList>
            <person name="Kucharzyk K."/>
            <person name="Murdoch R.W."/>
            <person name="Higgins S."/>
            <person name="Loffler F."/>
        </authorList>
    </citation>
    <scope>NUCLEOTIDE SEQUENCE</scope>
</reference>
<gene>
    <name evidence="1" type="ORF">SDC9_197009</name>
</gene>
<proteinExistence type="predicted"/>
<sequence length="84" mass="9684">MEDGSYLRIKDVTLSYDFPMNLTRKFMCNALQVYISAKNVHTFTKYSGYDPEVSRFGQNNLSMGADYGSYPVPKLYMLGLKMNF</sequence>
<comment type="caution">
    <text evidence="1">The sequence shown here is derived from an EMBL/GenBank/DDBJ whole genome shotgun (WGS) entry which is preliminary data.</text>
</comment>
<organism evidence="1">
    <name type="scientific">bioreactor metagenome</name>
    <dbReference type="NCBI Taxonomy" id="1076179"/>
    <lineage>
        <taxon>unclassified sequences</taxon>
        <taxon>metagenomes</taxon>
        <taxon>ecological metagenomes</taxon>
    </lineage>
</organism>
<protein>
    <submittedName>
        <fullName evidence="1">Uncharacterized protein</fullName>
    </submittedName>
</protein>
<dbReference type="AlphaFoldDB" id="A0A645IFY4"/>
<accession>A0A645IFY4</accession>
<name>A0A645IFY4_9ZZZZ</name>
<dbReference type="EMBL" id="VSSQ01112592">
    <property type="protein sequence ID" value="MPN49389.1"/>
    <property type="molecule type" value="Genomic_DNA"/>
</dbReference>
<evidence type="ECO:0000313" key="1">
    <source>
        <dbReference type="EMBL" id="MPN49389.1"/>
    </source>
</evidence>